<evidence type="ECO:0000313" key="3">
    <source>
        <dbReference type="Proteomes" id="UP000244336"/>
    </source>
</evidence>
<evidence type="ECO:0000313" key="2">
    <source>
        <dbReference type="EMBL" id="PUZ69610.1"/>
    </source>
</evidence>
<name>A0A2T7EP59_9POAL</name>
<dbReference type="Gramene" id="PUZ69610">
    <property type="protein sequence ID" value="PUZ69610"/>
    <property type="gene ID" value="GQ55_2G124100"/>
</dbReference>
<sequence length="85" mass="9499">MAPLVQPCPAEPPPLPPRVRLESTALGGFVCGEHCRPQLWCLLPPAADSGDAESRRRLRMQGQEGAPSDQPHHYRHLGWAKREQR</sequence>
<organism evidence="2 3">
    <name type="scientific">Panicum hallii var. hallii</name>
    <dbReference type="NCBI Taxonomy" id="1504633"/>
    <lineage>
        <taxon>Eukaryota</taxon>
        <taxon>Viridiplantae</taxon>
        <taxon>Streptophyta</taxon>
        <taxon>Embryophyta</taxon>
        <taxon>Tracheophyta</taxon>
        <taxon>Spermatophyta</taxon>
        <taxon>Magnoliopsida</taxon>
        <taxon>Liliopsida</taxon>
        <taxon>Poales</taxon>
        <taxon>Poaceae</taxon>
        <taxon>PACMAD clade</taxon>
        <taxon>Panicoideae</taxon>
        <taxon>Panicodae</taxon>
        <taxon>Paniceae</taxon>
        <taxon>Panicinae</taxon>
        <taxon>Panicum</taxon>
        <taxon>Panicum sect. Panicum</taxon>
    </lineage>
</organism>
<dbReference type="Proteomes" id="UP000244336">
    <property type="component" value="Chromosome 2"/>
</dbReference>
<dbReference type="EMBL" id="CM009750">
    <property type="protein sequence ID" value="PUZ69610.1"/>
    <property type="molecule type" value="Genomic_DNA"/>
</dbReference>
<feature type="region of interest" description="Disordered" evidence="1">
    <location>
        <begin position="45"/>
        <end position="85"/>
    </location>
</feature>
<protein>
    <submittedName>
        <fullName evidence="2">Uncharacterized protein</fullName>
    </submittedName>
</protein>
<reference evidence="2 3" key="1">
    <citation type="submission" date="2018-04" db="EMBL/GenBank/DDBJ databases">
        <title>WGS assembly of Panicum hallii var. hallii HAL2.</title>
        <authorList>
            <person name="Lovell J."/>
            <person name="Jenkins J."/>
            <person name="Lowry D."/>
            <person name="Mamidi S."/>
            <person name="Sreedasyam A."/>
            <person name="Weng X."/>
            <person name="Barry K."/>
            <person name="Bonette J."/>
            <person name="Campitelli B."/>
            <person name="Daum C."/>
            <person name="Gordon S."/>
            <person name="Gould B."/>
            <person name="Lipzen A."/>
            <person name="MacQueen A."/>
            <person name="Palacio-Mejia J."/>
            <person name="Plott C."/>
            <person name="Shakirov E."/>
            <person name="Shu S."/>
            <person name="Yoshinaga Y."/>
            <person name="Zane M."/>
            <person name="Rokhsar D."/>
            <person name="Grimwood J."/>
            <person name="Schmutz J."/>
            <person name="Juenger T."/>
        </authorList>
    </citation>
    <scope>NUCLEOTIDE SEQUENCE [LARGE SCALE GENOMIC DNA]</scope>
    <source>
        <strain evidence="3">cv. HAL2</strain>
    </source>
</reference>
<gene>
    <name evidence="2" type="ORF">GQ55_2G124100</name>
</gene>
<evidence type="ECO:0000256" key="1">
    <source>
        <dbReference type="SAM" id="MobiDB-lite"/>
    </source>
</evidence>
<dbReference type="AlphaFoldDB" id="A0A2T7EP59"/>
<proteinExistence type="predicted"/>
<accession>A0A2T7EP59</accession>
<keyword evidence="3" id="KW-1185">Reference proteome</keyword>